<dbReference type="RefSeq" id="WP_192025548.1">
    <property type="nucleotide sequence ID" value="NZ_JACYTN010000009.1"/>
</dbReference>
<name>A0ABR9AYL9_9BACL</name>
<evidence type="ECO:0000313" key="1">
    <source>
        <dbReference type="EMBL" id="MBD8499200.1"/>
    </source>
</evidence>
<comment type="caution">
    <text evidence="1">The sequence shown here is derived from an EMBL/GenBank/DDBJ whole genome shotgun (WGS) entry which is preliminary data.</text>
</comment>
<accession>A0ABR9AYL9</accession>
<keyword evidence="2" id="KW-1185">Reference proteome</keyword>
<sequence length="165" mass="18726">MNQHPRKKTMVMERLIQMEDKGLVLEMPFNMSSATERLHIEIKVDALGEGASVIDLGFQDADGMRGWSGGTDIAFQLGRGVPTRSYESPELETETEWSVLLYANEVPQAGCRVTLHLTCHLMAPSRHKDNKYSDYFPNIEKNLNRNFDISTSTSCTWSELTRLKD</sequence>
<evidence type="ECO:0000313" key="2">
    <source>
        <dbReference type="Proteomes" id="UP000634529"/>
    </source>
</evidence>
<proteinExistence type="predicted"/>
<dbReference type="Proteomes" id="UP000634529">
    <property type="component" value="Unassembled WGS sequence"/>
</dbReference>
<protein>
    <submittedName>
        <fullName evidence="1">Uncharacterized protein</fullName>
    </submittedName>
</protein>
<reference evidence="1 2" key="1">
    <citation type="submission" date="2020-09" db="EMBL/GenBank/DDBJ databases">
        <title>Paenibacillus sp. CAU 1523 isolated from sand of Haeundae Beach.</title>
        <authorList>
            <person name="Kim W."/>
        </authorList>
    </citation>
    <scope>NUCLEOTIDE SEQUENCE [LARGE SCALE GENOMIC DNA]</scope>
    <source>
        <strain evidence="1 2">CAU 1523</strain>
    </source>
</reference>
<dbReference type="EMBL" id="JACYTN010000009">
    <property type="protein sequence ID" value="MBD8499200.1"/>
    <property type="molecule type" value="Genomic_DNA"/>
</dbReference>
<gene>
    <name evidence="1" type="ORF">IFO66_12955</name>
</gene>
<organism evidence="1 2">
    <name type="scientific">Paenibacillus arenosi</name>
    <dbReference type="NCBI Taxonomy" id="2774142"/>
    <lineage>
        <taxon>Bacteria</taxon>
        <taxon>Bacillati</taxon>
        <taxon>Bacillota</taxon>
        <taxon>Bacilli</taxon>
        <taxon>Bacillales</taxon>
        <taxon>Paenibacillaceae</taxon>
        <taxon>Paenibacillus</taxon>
    </lineage>
</organism>